<name>A0A423VJ05_CYTCH</name>
<protein>
    <submittedName>
        <fullName evidence="2">Uncharacterized protein</fullName>
    </submittedName>
</protein>
<keyword evidence="3" id="KW-1185">Reference proteome</keyword>
<dbReference type="AlphaFoldDB" id="A0A423VJ05"/>
<proteinExistence type="predicted"/>
<evidence type="ECO:0000313" key="2">
    <source>
        <dbReference type="EMBL" id="ROV90967.1"/>
    </source>
</evidence>
<evidence type="ECO:0000256" key="1">
    <source>
        <dbReference type="SAM" id="MobiDB-lite"/>
    </source>
</evidence>
<accession>A0A423VJ05</accession>
<dbReference type="EMBL" id="LJZO01000046">
    <property type="protein sequence ID" value="ROV90967.1"/>
    <property type="molecule type" value="Genomic_DNA"/>
</dbReference>
<gene>
    <name evidence="2" type="ORF">VSDG_07710</name>
</gene>
<reference evidence="2 3" key="1">
    <citation type="submission" date="2015-09" db="EMBL/GenBank/DDBJ databases">
        <title>Host preference determinants of Valsa canker pathogens revealed by comparative genomics.</title>
        <authorList>
            <person name="Yin Z."/>
            <person name="Huang L."/>
        </authorList>
    </citation>
    <scope>NUCLEOTIDE SEQUENCE [LARGE SCALE GENOMIC DNA]</scope>
    <source>
        <strain evidence="2 3">YSFL</strain>
    </source>
</reference>
<evidence type="ECO:0000313" key="3">
    <source>
        <dbReference type="Proteomes" id="UP000284375"/>
    </source>
</evidence>
<sequence length="290" mass="32497">MSDKPSHIRVGITHRLRHRHVPSRGVWKSSLRHPRSPYIRLAHNQDPPPPARPANSEAKQQPSFRAIAYEETTVTNQPIPVTPADQEPALVVTVREVRFPARFNLYILNYLHGRYYLGQKRTDPLYRVSISWPNVVLYNGLETHDPLAGTLVHRSTLRRRRPRDQVYLPSGKVSLERDGRFTMAVPSPDGAGTRQESFEWRPTRGPAVRLLGRRSGLKLVRLATDAGRGCGHVGSGGAEAVAVVAFYGVRWRRAAAFQFQGCGAQGILGQEWEVAAVMTAIGLWDKHERG</sequence>
<dbReference type="Proteomes" id="UP000284375">
    <property type="component" value="Unassembled WGS sequence"/>
</dbReference>
<organism evidence="2 3">
    <name type="scientific">Cytospora chrysosperma</name>
    <name type="common">Cytospora canker fungus</name>
    <name type="synonym">Sphaeria chrysosperma</name>
    <dbReference type="NCBI Taxonomy" id="252740"/>
    <lineage>
        <taxon>Eukaryota</taxon>
        <taxon>Fungi</taxon>
        <taxon>Dikarya</taxon>
        <taxon>Ascomycota</taxon>
        <taxon>Pezizomycotina</taxon>
        <taxon>Sordariomycetes</taxon>
        <taxon>Sordariomycetidae</taxon>
        <taxon>Diaporthales</taxon>
        <taxon>Cytosporaceae</taxon>
        <taxon>Cytospora</taxon>
    </lineage>
</organism>
<dbReference type="OrthoDB" id="5073671at2759"/>
<feature type="region of interest" description="Disordered" evidence="1">
    <location>
        <begin position="39"/>
        <end position="61"/>
    </location>
</feature>
<comment type="caution">
    <text evidence="2">The sequence shown here is derived from an EMBL/GenBank/DDBJ whole genome shotgun (WGS) entry which is preliminary data.</text>
</comment>